<name>A0AAV5MRR5_9ROSI</name>
<dbReference type="AlphaFoldDB" id="A0AAV5MRR5"/>
<organism evidence="1 2">
    <name type="scientific">Rubroshorea leprosula</name>
    <dbReference type="NCBI Taxonomy" id="152421"/>
    <lineage>
        <taxon>Eukaryota</taxon>
        <taxon>Viridiplantae</taxon>
        <taxon>Streptophyta</taxon>
        <taxon>Embryophyta</taxon>
        <taxon>Tracheophyta</taxon>
        <taxon>Spermatophyta</taxon>
        <taxon>Magnoliopsida</taxon>
        <taxon>eudicotyledons</taxon>
        <taxon>Gunneridae</taxon>
        <taxon>Pentapetalae</taxon>
        <taxon>rosids</taxon>
        <taxon>malvids</taxon>
        <taxon>Malvales</taxon>
        <taxon>Dipterocarpaceae</taxon>
        <taxon>Rubroshorea</taxon>
    </lineage>
</organism>
<evidence type="ECO:0000313" key="2">
    <source>
        <dbReference type="Proteomes" id="UP001054252"/>
    </source>
</evidence>
<comment type="caution">
    <text evidence="1">The sequence shown here is derived from an EMBL/GenBank/DDBJ whole genome shotgun (WGS) entry which is preliminary data.</text>
</comment>
<reference evidence="1 2" key="1">
    <citation type="journal article" date="2021" name="Commun. Biol.">
        <title>The genome of Shorea leprosula (Dipterocarpaceae) highlights the ecological relevance of drought in aseasonal tropical rainforests.</title>
        <authorList>
            <person name="Ng K.K.S."/>
            <person name="Kobayashi M.J."/>
            <person name="Fawcett J.A."/>
            <person name="Hatakeyama M."/>
            <person name="Paape T."/>
            <person name="Ng C.H."/>
            <person name="Ang C.C."/>
            <person name="Tnah L.H."/>
            <person name="Lee C.T."/>
            <person name="Nishiyama T."/>
            <person name="Sese J."/>
            <person name="O'Brien M.J."/>
            <person name="Copetti D."/>
            <person name="Mohd Noor M.I."/>
            <person name="Ong R.C."/>
            <person name="Putra M."/>
            <person name="Sireger I.Z."/>
            <person name="Indrioko S."/>
            <person name="Kosugi Y."/>
            <person name="Izuno A."/>
            <person name="Isagi Y."/>
            <person name="Lee S.L."/>
            <person name="Shimizu K.K."/>
        </authorList>
    </citation>
    <scope>NUCLEOTIDE SEQUENCE [LARGE SCALE GENOMIC DNA]</scope>
    <source>
        <strain evidence="1">214</strain>
    </source>
</reference>
<evidence type="ECO:0000313" key="1">
    <source>
        <dbReference type="EMBL" id="GKV52678.1"/>
    </source>
</evidence>
<dbReference type="Proteomes" id="UP001054252">
    <property type="component" value="Unassembled WGS sequence"/>
</dbReference>
<keyword evidence="2" id="KW-1185">Reference proteome</keyword>
<gene>
    <name evidence="1" type="ORF">SLEP1_g59249</name>
</gene>
<proteinExistence type="predicted"/>
<accession>A0AAV5MRR5</accession>
<dbReference type="EMBL" id="BPVZ01000806">
    <property type="protein sequence ID" value="GKV52678.1"/>
    <property type="molecule type" value="Genomic_DNA"/>
</dbReference>
<protein>
    <submittedName>
        <fullName evidence="1">Uncharacterized protein</fullName>
    </submittedName>
</protein>
<sequence>MKRKRRERSRCFGYIGEGSVWGKEIAGKVGGFFSCLFLRKKAVAVGADSDIGFLSESFSGCSGGFYQDR</sequence>